<dbReference type="GO" id="GO:0008948">
    <property type="term" value="F:oxaloacetate decarboxylase activity"/>
    <property type="evidence" value="ECO:0007669"/>
    <property type="project" value="UniProtKB-EC"/>
</dbReference>
<evidence type="ECO:0000256" key="13">
    <source>
        <dbReference type="PIRSR" id="PIRSR605493-1"/>
    </source>
</evidence>
<dbReference type="AlphaFoldDB" id="A0A972GVT7"/>
<comment type="function">
    <text evidence="8">Catalyzes the aldol cleavage of 4-hydroxy-4-methyl-2-oxoglutarate (HMG) into 2 molecules of pyruvate. Also contains a secondary oxaloacetate (OAA) decarboxylase activity due to the common pyruvate enolate transition state formed following C-C bond cleavage in the retro-aldol and decarboxylation reactions.</text>
</comment>
<accession>A0A972GVT7</accession>
<dbReference type="PANTHER" id="PTHR33254:SF4">
    <property type="entry name" value="4-HYDROXY-4-METHYL-2-OXOGLUTARATE ALDOLASE 3-RELATED"/>
    <property type="match status" value="1"/>
</dbReference>
<evidence type="ECO:0000256" key="6">
    <source>
        <dbReference type="ARBA" id="ARBA00012947"/>
    </source>
</evidence>
<comment type="caution">
    <text evidence="14">The sequence shown here is derived from an EMBL/GenBank/DDBJ whole genome shotgun (WGS) entry which is preliminary data.</text>
</comment>
<dbReference type="Gene3D" id="3.50.30.40">
    <property type="entry name" value="Ribonuclease E inhibitor RraA/RraA-like"/>
    <property type="match status" value="1"/>
</dbReference>
<dbReference type="Proteomes" id="UP000641588">
    <property type="component" value="Unassembled WGS sequence"/>
</dbReference>
<evidence type="ECO:0000256" key="1">
    <source>
        <dbReference type="ARBA" id="ARBA00001342"/>
    </source>
</evidence>
<dbReference type="EC" id="4.1.3.17" evidence="5"/>
<dbReference type="EMBL" id="WHOD01000121">
    <property type="protein sequence ID" value="NOU97834.1"/>
    <property type="molecule type" value="Genomic_DNA"/>
</dbReference>
<sequence>MTNQNKMFELMRQNLYSAVICDTLDELGYFNQAMREDIRPLELGGIVIGYAKTILAADVYHIHDNPYEKEIAAIDSIKPDEVVVAGTNHSKRNGMWGELLSTASKMRGANGAIIDGLIRDTQKIIELGFPVYCTGFKPVDSKGRGIVIDYDCPVEVGGVLVHPGDVIFGDDDGVAVIPFGVFEETVNRALSKVESENHTRQELLDGKLLKDVYEKYGVL</sequence>
<evidence type="ECO:0000256" key="10">
    <source>
        <dbReference type="ARBA" id="ARBA00030169"/>
    </source>
</evidence>
<evidence type="ECO:0000256" key="4">
    <source>
        <dbReference type="ARBA" id="ARBA00011233"/>
    </source>
</evidence>
<dbReference type="CDD" id="cd16841">
    <property type="entry name" value="RraA_family"/>
    <property type="match status" value="1"/>
</dbReference>
<comment type="subunit">
    <text evidence="4">Homotrimer.</text>
</comment>
<comment type="catalytic activity">
    <reaction evidence="1">
        <text>4-hydroxy-4-methyl-2-oxoglutarate = 2 pyruvate</text>
        <dbReference type="Rhea" id="RHEA:22748"/>
        <dbReference type="ChEBI" id="CHEBI:15361"/>
        <dbReference type="ChEBI" id="CHEBI:58276"/>
        <dbReference type="EC" id="4.1.3.17"/>
    </reaction>
</comment>
<dbReference type="GO" id="GO:0046872">
    <property type="term" value="F:metal ion binding"/>
    <property type="evidence" value="ECO:0007669"/>
    <property type="project" value="UniProtKB-KW"/>
</dbReference>
<comment type="similarity">
    <text evidence="3">Belongs to the class II aldolase/RraA-like family.</text>
</comment>
<feature type="binding site" evidence="13">
    <location>
        <begin position="97"/>
        <end position="100"/>
    </location>
    <ligand>
        <name>substrate</name>
    </ligand>
</feature>
<dbReference type="InterPro" id="IPR036704">
    <property type="entry name" value="RraA/RraA-like_sf"/>
</dbReference>
<evidence type="ECO:0000256" key="12">
    <source>
        <dbReference type="ARBA" id="ARBA00047973"/>
    </source>
</evidence>
<keyword evidence="15" id="KW-1185">Reference proteome</keyword>
<dbReference type="GO" id="GO:0047443">
    <property type="term" value="F:4-hydroxy-4-methyl-2-oxoglutarate aldolase activity"/>
    <property type="evidence" value="ECO:0007669"/>
    <property type="project" value="UniProtKB-EC"/>
</dbReference>
<organism evidence="14 15">
    <name type="scientific">Paenibacillus foliorum</name>
    <dbReference type="NCBI Taxonomy" id="2654974"/>
    <lineage>
        <taxon>Bacteria</taxon>
        <taxon>Bacillati</taxon>
        <taxon>Bacillota</taxon>
        <taxon>Bacilli</taxon>
        <taxon>Bacillales</taxon>
        <taxon>Paenibacillaceae</taxon>
        <taxon>Paenibacillus</taxon>
    </lineage>
</organism>
<evidence type="ECO:0000256" key="9">
    <source>
        <dbReference type="ARBA" id="ARBA00029596"/>
    </source>
</evidence>
<evidence type="ECO:0000256" key="7">
    <source>
        <dbReference type="ARBA" id="ARBA00016549"/>
    </source>
</evidence>
<feature type="binding site" evidence="13">
    <location>
        <position position="120"/>
    </location>
    <ligand>
        <name>Mg(2+)</name>
        <dbReference type="ChEBI" id="CHEBI:18420"/>
    </ligand>
</feature>
<evidence type="ECO:0000313" key="15">
    <source>
        <dbReference type="Proteomes" id="UP000641588"/>
    </source>
</evidence>
<dbReference type="InterPro" id="IPR005493">
    <property type="entry name" value="RraA/RraA-like"/>
</dbReference>
<evidence type="ECO:0000256" key="11">
    <source>
        <dbReference type="ARBA" id="ARBA00032305"/>
    </source>
</evidence>
<name>A0A972GVT7_9BACL</name>
<keyword evidence="13" id="KW-0460">Magnesium</keyword>
<reference evidence="14" key="1">
    <citation type="submission" date="2019-10" db="EMBL/GenBank/DDBJ databases">
        <title>Description of Paenibacillus glebae sp. nov.</title>
        <authorList>
            <person name="Carlier A."/>
            <person name="Qi S."/>
        </authorList>
    </citation>
    <scope>NUCLEOTIDE SEQUENCE</scope>
    <source>
        <strain evidence="14">LMG 31456</strain>
    </source>
</reference>
<gene>
    <name evidence="14" type="ORF">GC093_32080</name>
</gene>
<comment type="cofactor">
    <cofactor evidence="2">
        <name>a divalent metal cation</name>
        <dbReference type="ChEBI" id="CHEBI:60240"/>
    </cofactor>
</comment>
<proteinExistence type="inferred from homology"/>
<evidence type="ECO:0000256" key="8">
    <source>
        <dbReference type="ARBA" id="ARBA00025046"/>
    </source>
</evidence>
<evidence type="ECO:0000313" key="14">
    <source>
        <dbReference type="EMBL" id="NOU97834.1"/>
    </source>
</evidence>
<dbReference type="EC" id="4.1.1.112" evidence="6"/>
<comment type="cofactor">
    <cofactor evidence="13">
        <name>Mg(2+)</name>
        <dbReference type="ChEBI" id="CHEBI:18420"/>
    </cofactor>
</comment>
<evidence type="ECO:0000256" key="2">
    <source>
        <dbReference type="ARBA" id="ARBA00001968"/>
    </source>
</evidence>
<dbReference type="PANTHER" id="PTHR33254">
    <property type="entry name" value="4-HYDROXY-4-METHYL-2-OXOGLUTARATE ALDOLASE 3-RELATED"/>
    <property type="match status" value="1"/>
</dbReference>
<dbReference type="SUPFAM" id="SSF89562">
    <property type="entry name" value="RraA-like"/>
    <property type="match status" value="1"/>
</dbReference>
<feature type="binding site" evidence="13">
    <location>
        <position position="119"/>
    </location>
    <ligand>
        <name>substrate</name>
    </ligand>
</feature>
<comment type="catalytic activity">
    <reaction evidence="12">
        <text>oxaloacetate + H(+) = pyruvate + CO2</text>
        <dbReference type="Rhea" id="RHEA:15641"/>
        <dbReference type="ChEBI" id="CHEBI:15361"/>
        <dbReference type="ChEBI" id="CHEBI:15378"/>
        <dbReference type="ChEBI" id="CHEBI:16452"/>
        <dbReference type="ChEBI" id="CHEBI:16526"/>
        <dbReference type="EC" id="4.1.1.112"/>
    </reaction>
</comment>
<keyword evidence="13" id="KW-0479">Metal-binding</keyword>
<evidence type="ECO:0000256" key="3">
    <source>
        <dbReference type="ARBA" id="ARBA00008621"/>
    </source>
</evidence>
<dbReference type="RefSeq" id="WP_171656072.1">
    <property type="nucleotide sequence ID" value="NZ_WHOD01000121.1"/>
</dbReference>
<protein>
    <recommendedName>
        <fullName evidence="7">Putative 4-hydroxy-4-methyl-2-oxoglutarate aldolase</fullName>
        <ecNumber evidence="6">4.1.1.112</ecNumber>
        <ecNumber evidence="5">4.1.3.17</ecNumber>
    </recommendedName>
    <alternativeName>
        <fullName evidence="11">Oxaloacetate decarboxylase</fullName>
    </alternativeName>
    <alternativeName>
        <fullName evidence="9">Regulator of ribonuclease activity homolog</fullName>
    </alternativeName>
    <alternativeName>
        <fullName evidence="10">RraA-like protein</fullName>
    </alternativeName>
</protein>
<evidence type="ECO:0000256" key="5">
    <source>
        <dbReference type="ARBA" id="ARBA00012213"/>
    </source>
</evidence>
<dbReference type="Pfam" id="PF03737">
    <property type="entry name" value="RraA-like"/>
    <property type="match status" value="1"/>
</dbReference>